<feature type="domain" description="BFD-like [2Fe-2S]-binding" evidence="2">
    <location>
        <begin position="402"/>
        <end position="455"/>
    </location>
</feature>
<dbReference type="HOGENOM" id="CLU_024775_3_1_0"/>
<dbReference type="RefSeq" id="WP_013388715.1">
    <property type="nucleotide sequence ID" value="NC_014633.1"/>
</dbReference>
<evidence type="ECO:0000313" key="3">
    <source>
        <dbReference type="EMBL" id="ADO84056.1"/>
    </source>
</evidence>
<dbReference type="EMBL" id="CP002282">
    <property type="protein sequence ID" value="ADO84056.1"/>
    <property type="molecule type" value="Genomic_DNA"/>
</dbReference>
<dbReference type="Pfam" id="PF04324">
    <property type="entry name" value="Fer2_BFD"/>
    <property type="match status" value="1"/>
</dbReference>
<evidence type="ECO:0000259" key="2">
    <source>
        <dbReference type="Pfam" id="PF04324"/>
    </source>
</evidence>
<dbReference type="InterPro" id="IPR041854">
    <property type="entry name" value="BFD-like_2Fe2S-bd_dom_sf"/>
</dbReference>
<dbReference type="InterPro" id="IPR052745">
    <property type="entry name" value="G3P_Oxidase/Oxidoreductase"/>
</dbReference>
<sequence length="489" mass="54061">MYDVAIIGAGVIGCAIARELSRYNLSIAVIEKTEDVSTGSTKANSGIIHGGYDADHKKKKGYFSRKGNQRFDQLEKELNFGFSRCGSLVLAFSEEELEKLEEIKSNGEKNGVNDLSIIDADKIQSIEPNVSKDALYALYCPSAGIASPFEFCIALIENAIHNGAELFLNNEVKSVQKENDSFSVITNKKRFEAKYVINCAGVYSDKVSQMAGIGGFQINPRKGEYLVFEKGTGTMINKVIFQCPTKKGKGILVTSTYHDNLMIGPDAQDIMDKEDTTTSIEALEHIIDEARKSVPDFDTKKIIRSFSGIRASSSLKDFIVEETTLKGFVNVAGIESPGLTSSPEIAVYVSDILKRSGLEMFPKENFDPYRKAIIKKKPKDAMIPMKEAMPLINLPIGDPDRMVCRCEQVSEKTIRDSLDRGIKVDSLDGVKRRTRAGMGVCQGQFCSSRVRELIADHYHISEDSVIERGPGSSSLPERVGNMVFRRPKK</sequence>
<dbReference type="Gene3D" id="3.30.9.10">
    <property type="entry name" value="D-Amino Acid Oxidase, subunit A, domain 2"/>
    <property type="match status" value="1"/>
</dbReference>
<dbReference type="InterPro" id="IPR006076">
    <property type="entry name" value="FAD-dep_OxRdtase"/>
</dbReference>
<dbReference type="PANTHER" id="PTHR42720:SF1">
    <property type="entry name" value="GLYCEROL 3-PHOSPHATE OXIDASE"/>
    <property type="match status" value="1"/>
</dbReference>
<dbReference type="Gene3D" id="3.50.50.60">
    <property type="entry name" value="FAD/NAD(P)-binding domain"/>
    <property type="match status" value="1"/>
</dbReference>
<dbReference type="PANTHER" id="PTHR42720">
    <property type="entry name" value="GLYCEROL-3-PHOSPHATE DEHYDROGENASE"/>
    <property type="match status" value="1"/>
</dbReference>
<dbReference type="PRINTS" id="PR00420">
    <property type="entry name" value="RNGMNOXGNASE"/>
</dbReference>
<reference evidence="3 4" key="1">
    <citation type="journal article" date="2010" name="Stand. Genomic Sci.">
        <title>Complete genome sequence of Ilyobacter polytropus type strain (CuHbu1).</title>
        <authorList>
            <person name="Sikorski J."/>
            <person name="Chertkov O."/>
            <person name="Lapidus A."/>
            <person name="Nolan M."/>
            <person name="Lucas S."/>
            <person name="Del Rio T.G."/>
            <person name="Tice H."/>
            <person name="Cheng J.F."/>
            <person name="Tapia R."/>
            <person name="Han C."/>
            <person name="Goodwin L."/>
            <person name="Pitluck S."/>
            <person name="Liolios K."/>
            <person name="Ivanova N."/>
            <person name="Mavromatis K."/>
            <person name="Mikhailova N."/>
            <person name="Pati A."/>
            <person name="Chen A."/>
            <person name="Palaniappan K."/>
            <person name="Land M."/>
            <person name="Hauser L."/>
            <person name="Chang Y.J."/>
            <person name="Jeffries C.D."/>
            <person name="Brambilla E."/>
            <person name="Yasawong M."/>
            <person name="Rohde M."/>
            <person name="Pukall R."/>
            <person name="Spring S."/>
            <person name="Goker M."/>
            <person name="Woyke T."/>
            <person name="Bristow J."/>
            <person name="Eisen J.A."/>
            <person name="Markowitz V."/>
            <person name="Hugenholtz P."/>
            <person name="Kyrpides N.C."/>
            <person name="Klenk H.P."/>
        </authorList>
    </citation>
    <scope>NUCLEOTIDE SEQUENCE [LARGE SCALE GENOMIC DNA]</scope>
    <source>
        <strain evidence="4">ATCC 51220 / DSM 2926 / LMG 16218 / CuHBu1</strain>
        <plasmid evidence="4">pILYOP01</plasmid>
    </source>
</reference>
<keyword evidence="3" id="KW-0614">Plasmid</keyword>
<organism evidence="3 4">
    <name type="scientific">Ilyobacter polytropus (strain ATCC 51220 / DSM 2926 / LMG 16218 / CuHBu1)</name>
    <dbReference type="NCBI Taxonomy" id="572544"/>
    <lineage>
        <taxon>Bacteria</taxon>
        <taxon>Fusobacteriati</taxon>
        <taxon>Fusobacteriota</taxon>
        <taxon>Fusobacteriia</taxon>
        <taxon>Fusobacteriales</taxon>
        <taxon>Fusobacteriaceae</taxon>
        <taxon>Ilyobacter</taxon>
    </lineage>
</organism>
<evidence type="ECO:0000313" key="4">
    <source>
        <dbReference type="Proteomes" id="UP000006875"/>
    </source>
</evidence>
<gene>
    <name evidence="3" type="ordered locus">Ilyop_2295</name>
</gene>
<keyword evidence="4" id="KW-1185">Reference proteome</keyword>
<dbReference type="OrthoDB" id="9801699at2"/>
<dbReference type="InterPro" id="IPR036188">
    <property type="entry name" value="FAD/NAD-bd_sf"/>
</dbReference>
<accession>E3HD00</accession>
<dbReference type="Proteomes" id="UP000006875">
    <property type="component" value="Plasmid pILYOP01"/>
</dbReference>
<dbReference type="KEGG" id="ipo:Ilyop_2295"/>
<evidence type="ECO:0000259" key="1">
    <source>
        <dbReference type="Pfam" id="PF01266"/>
    </source>
</evidence>
<dbReference type="SUPFAM" id="SSF51905">
    <property type="entry name" value="FAD/NAD(P)-binding domain"/>
    <property type="match status" value="1"/>
</dbReference>
<dbReference type="InterPro" id="IPR007419">
    <property type="entry name" value="BFD-like_2Fe2S-bd_dom"/>
</dbReference>
<dbReference type="AlphaFoldDB" id="E3HD00"/>
<dbReference type="Gene3D" id="1.10.10.1100">
    <property type="entry name" value="BFD-like [2Fe-2S]-binding domain"/>
    <property type="match status" value="1"/>
</dbReference>
<dbReference type="CDD" id="cd19946">
    <property type="entry name" value="GlpA-like_Fer2_BFD-like"/>
    <property type="match status" value="1"/>
</dbReference>
<name>E3HD00_ILYPC</name>
<protein>
    <submittedName>
        <fullName evidence="3">FAD dependent oxidoreductase</fullName>
    </submittedName>
</protein>
<dbReference type="SUPFAM" id="SSF54373">
    <property type="entry name" value="FAD-linked reductases, C-terminal domain"/>
    <property type="match status" value="1"/>
</dbReference>
<feature type="domain" description="FAD dependent oxidoreductase" evidence="1">
    <location>
        <begin position="3"/>
        <end position="351"/>
    </location>
</feature>
<proteinExistence type="predicted"/>
<geneLocation type="plasmid" evidence="3 4">
    <name>pILYOP01</name>
</geneLocation>
<dbReference type="Pfam" id="PF01266">
    <property type="entry name" value="DAO"/>
    <property type="match status" value="1"/>
</dbReference>